<dbReference type="CDD" id="cd00144">
    <property type="entry name" value="MPP_PPP_family"/>
    <property type="match status" value="1"/>
</dbReference>
<dbReference type="EMBL" id="NXLS01000002">
    <property type="protein sequence ID" value="RDU63911.1"/>
    <property type="molecule type" value="Genomic_DNA"/>
</dbReference>
<dbReference type="Gene3D" id="3.60.21.10">
    <property type="match status" value="1"/>
</dbReference>
<dbReference type="AlphaFoldDB" id="A0A3D8IH65"/>
<sequence length="259" mass="30041">MDNSKPVYIIGDVHGCFDTLCLLIEKLPQKWESQIILTGDLIDRGNKSCEVIDLAISNQFACVLGNHEELMLEYYHKIPSSGRGSVWISNGGYETMESYRRYGGLRKIHEHLEWLTELPRFLEIDLCDEEGRKLFVTHGFGLPYYKTRKKESQALTWSRLKMHNPQKEAKKKYGVFNVFGHDVQKEVLITENFAAIDTGCVYYNTKPNARLSALEYPSKRIFEQAFVSRILEQTKPRSFTHFFSKAASSLREMKRRSNL</sequence>
<dbReference type="Pfam" id="PF00149">
    <property type="entry name" value="Metallophos"/>
    <property type="match status" value="1"/>
</dbReference>
<dbReference type="GO" id="GO:0110154">
    <property type="term" value="P:RNA decapping"/>
    <property type="evidence" value="ECO:0007669"/>
    <property type="project" value="TreeGrafter"/>
</dbReference>
<dbReference type="GO" id="GO:0008803">
    <property type="term" value="F:bis(5'-nucleosyl)-tetraphosphatase (symmetrical) activity"/>
    <property type="evidence" value="ECO:0007669"/>
    <property type="project" value="TreeGrafter"/>
</dbReference>
<dbReference type="PRINTS" id="PR00114">
    <property type="entry name" value="STPHPHTASE"/>
</dbReference>
<gene>
    <name evidence="2" type="ORF">CQA43_01965</name>
</gene>
<evidence type="ECO:0000313" key="2">
    <source>
        <dbReference type="EMBL" id="RDU63911.1"/>
    </source>
</evidence>
<protein>
    <submittedName>
        <fullName evidence="2">Serine/threonine protein phosphatase</fullName>
    </submittedName>
</protein>
<name>A0A3D8IH65_9HELI</name>
<dbReference type="InterPro" id="IPR029052">
    <property type="entry name" value="Metallo-depent_PP-like"/>
</dbReference>
<evidence type="ECO:0000313" key="3">
    <source>
        <dbReference type="Proteomes" id="UP000256650"/>
    </source>
</evidence>
<dbReference type="GO" id="GO:0016791">
    <property type="term" value="F:phosphatase activity"/>
    <property type="evidence" value="ECO:0007669"/>
    <property type="project" value="TreeGrafter"/>
</dbReference>
<dbReference type="InterPro" id="IPR004843">
    <property type="entry name" value="Calcineurin-like_PHP"/>
</dbReference>
<accession>A0A3D8IH65</accession>
<feature type="domain" description="Calcineurin-like phosphoesterase" evidence="1">
    <location>
        <begin position="6"/>
        <end position="171"/>
    </location>
</feature>
<dbReference type="GO" id="GO:0005737">
    <property type="term" value="C:cytoplasm"/>
    <property type="evidence" value="ECO:0007669"/>
    <property type="project" value="TreeGrafter"/>
</dbReference>
<dbReference type="InterPro" id="IPR006186">
    <property type="entry name" value="Ser/Thr-sp_prot-phosphatase"/>
</dbReference>
<proteinExistence type="predicted"/>
<dbReference type="SUPFAM" id="SSF56300">
    <property type="entry name" value="Metallo-dependent phosphatases"/>
    <property type="match status" value="1"/>
</dbReference>
<reference evidence="2 3" key="1">
    <citation type="submission" date="2018-04" db="EMBL/GenBank/DDBJ databases">
        <title>Novel Campyloabacter and Helicobacter Species and Strains.</title>
        <authorList>
            <person name="Mannion A.J."/>
            <person name="Shen Z."/>
            <person name="Fox J.G."/>
        </authorList>
    </citation>
    <scope>NUCLEOTIDE SEQUENCE [LARGE SCALE GENOMIC DNA]</scope>
    <source>
        <strain evidence="2 3">MIT 99-5101</strain>
    </source>
</reference>
<dbReference type="OrthoDB" id="9807890at2"/>
<evidence type="ECO:0000259" key="1">
    <source>
        <dbReference type="Pfam" id="PF00149"/>
    </source>
</evidence>
<dbReference type="InterPro" id="IPR050126">
    <property type="entry name" value="Ap4A_hydrolase"/>
</dbReference>
<comment type="caution">
    <text evidence="2">The sequence shown here is derived from an EMBL/GenBank/DDBJ whole genome shotgun (WGS) entry which is preliminary data.</text>
</comment>
<organism evidence="2 3">
    <name type="scientific">Helicobacter ganmani</name>
    <dbReference type="NCBI Taxonomy" id="60246"/>
    <lineage>
        <taxon>Bacteria</taxon>
        <taxon>Pseudomonadati</taxon>
        <taxon>Campylobacterota</taxon>
        <taxon>Epsilonproteobacteria</taxon>
        <taxon>Campylobacterales</taxon>
        <taxon>Helicobacteraceae</taxon>
        <taxon>Helicobacter</taxon>
    </lineage>
</organism>
<keyword evidence="3" id="KW-1185">Reference proteome</keyword>
<dbReference type="PANTHER" id="PTHR42850">
    <property type="entry name" value="METALLOPHOSPHOESTERASE"/>
    <property type="match status" value="1"/>
</dbReference>
<dbReference type="PANTHER" id="PTHR42850:SF4">
    <property type="entry name" value="ZINC-DEPENDENT ENDOPOLYPHOSPHATASE"/>
    <property type="match status" value="1"/>
</dbReference>
<dbReference type="Proteomes" id="UP000256650">
    <property type="component" value="Unassembled WGS sequence"/>
</dbReference>